<proteinExistence type="predicted"/>
<name>A0ABP0PBG0_9DINO</name>
<dbReference type="EMBL" id="CAXAMN010022695">
    <property type="protein sequence ID" value="CAK9072020.1"/>
    <property type="molecule type" value="Genomic_DNA"/>
</dbReference>
<dbReference type="Gene3D" id="3.40.50.300">
    <property type="entry name" value="P-loop containing nucleotide triphosphate hydrolases"/>
    <property type="match status" value="1"/>
</dbReference>
<organism evidence="1 2">
    <name type="scientific">Durusdinium trenchii</name>
    <dbReference type="NCBI Taxonomy" id="1381693"/>
    <lineage>
        <taxon>Eukaryota</taxon>
        <taxon>Sar</taxon>
        <taxon>Alveolata</taxon>
        <taxon>Dinophyceae</taxon>
        <taxon>Suessiales</taxon>
        <taxon>Symbiodiniaceae</taxon>
        <taxon>Durusdinium</taxon>
    </lineage>
</organism>
<dbReference type="Proteomes" id="UP001642484">
    <property type="component" value="Unassembled WGS sequence"/>
</dbReference>
<gene>
    <name evidence="1" type="ORF">CCMP2556_LOCUS35421</name>
</gene>
<accession>A0ABP0PBG0</accession>
<keyword evidence="2" id="KW-1185">Reference proteome</keyword>
<reference evidence="1 2" key="1">
    <citation type="submission" date="2024-02" db="EMBL/GenBank/DDBJ databases">
        <authorList>
            <person name="Chen Y."/>
            <person name="Shah S."/>
            <person name="Dougan E. K."/>
            <person name="Thang M."/>
            <person name="Chan C."/>
        </authorList>
    </citation>
    <scope>NUCLEOTIDE SEQUENCE [LARGE SCALE GENOMIC DNA]</scope>
</reference>
<evidence type="ECO:0000313" key="2">
    <source>
        <dbReference type="Proteomes" id="UP001642484"/>
    </source>
</evidence>
<evidence type="ECO:0000313" key="1">
    <source>
        <dbReference type="EMBL" id="CAK9072020.1"/>
    </source>
</evidence>
<sequence length="388" mass="41911">MASGGYDEAARGLLVLLCGIPGCGKDLIGRSCAQVLNGAALSQDEHQGNATSTLAKFESLLLQGTSPIIVLRNGVDVGDRLPYVISARRSGYRVTAVWPEEISSDQSARRAAIFLASLAGCYGRLSEGGRSGHETLTVTDNLSKPAQVCLNFLQMFRAPSAPGEVDAVCRMPFLQSNLASFEESLTGKLSDIQTDMCKGKALPDFVKKAFVGNFEGTKMKIMKWGEARRSSEEIITELLVFLRNQISIKAVPPPPAPTAVDTKRLQRAAKIRAAVEHLVSPFNLSACREGGTTVTLCRWLTVEDRLRPAWPSSYFAGAPQLKKWGTTAQDVLDAAQESLDALAPLQEGDKGVRVQLLNQEGAVYVSPVDPLPEASLLKLRCPDIERAR</sequence>
<protein>
    <submittedName>
        <fullName evidence="1">Uncharacterized protein</fullName>
    </submittedName>
</protein>
<dbReference type="InterPro" id="IPR027417">
    <property type="entry name" value="P-loop_NTPase"/>
</dbReference>
<comment type="caution">
    <text evidence="1">The sequence shown here is derived from an EMBL/GenBank/DDBJ whole genome shotgun (WGS) entry which is preliminary data.</text>
</comment>